<dbReference type="Gene3D" id="1.10.760.10">
    <property type="entry name" value="Cytochrome c-like domain"/>
    <property type="match status" value="1"/>
</dbReference>
<keyword evidence="7" id="KW-1185">Reference proteome</keyword>
<dbReference type="Proteomes" id="UP000009011">
    <property type="component" value="Chromosome"/>
</dbReference>
<dbReference type="RefSeq" id="WP_014855778.1">
    <property type="nucleotide sequence ID" value="NC_018178.1"/>
</dbReference>
<dbReference type="eggNOG" id="COG2010">
    <property type="taxonomic scope" value="Bacteria"/>
</dbReference>
<proteinExistence type="predicted"/>
<dbReference type="PROSITE" id="PS51257">
    <property type="entry name" value="PROKAR_LIPOPROTEIN"/>
    <property type="match status" value="1"/>
</dbReference>
<dbReference type="InterPro" id="IPR036909">
    <property type="entry name" value="Cyt_c-like_dom_sf"/>
</dbReference>
<dbReference type="HOGENOM" id="CLU_131484_0_0_10"/>
<dbReference type="SUPFAM" id="SSF46626">
    <property type="entry name" value="Cytochrome c"/>
    <property type="match status" value="1"/>
</dbReference>
<dbReference type="AlphaFoldDB" id="I6YUU7"/>
<protein>
    <submittedName>
        <fullName evidence="6">Cytochrome c</fullName>
    </submittedName>
</protein>
<evidence type="ECO:0000256" key="3">
    <source>
        <dbReference type="ARBA" id="ARBA00023004"/>
    </source>
</evidence>
<dbReference type="PATRIC" id="fig|1191523.3.peg.1167"/>
<evidence type="ECO:0000313" key="6">
    <source>
        <dbReference type="EMBL" id="AFN74342.1"/>
    </source>
</evidence>
<dbReference type="InterPro" id="IPR009056">
    <property type="entry name" value="Cyt_c-like_dom"/>
</dbReference>
<evidence type="ECO:0000256" key="4">
    <source>
        <dbReference type="PROSITE-ProRule" id="PRU00433"/>
    </source>
</evidence>
<evidence type="ECO:0000256" key="2">
    <source>
        <dbReference type="ARBA" id="ARBA00022723"/>
    </source>
</evidence>
<accession>I6YUU7</accession>
<reference evidence="6 7" key="1">
    <citation type="journal article" date="2013" name="PLoS ONE">
        <title>Genomic analysis of Melioribacter roseus, facultatively anaerobic organotrophic bacterium representing a novel deep lineage within Bacteriodetes/Chlorobi group.</title>
        <authorList>
            <person name="Kadnikov V.V."/>
            <person name="Mardanov A.V."/>
            <person name="Podosokorskaya O.A."/>
            <person name="Gavrilov S.N."/>
            <person name="Kublanov I.V."/>
            <person name="Beletsky A.V."/>
            <person name="Bonch-Osmolovskaya E.A."/>
            <person name="Ravin N.V."/>
        </authorList>
    </citation>
    <scope>NUCLEOTIDE SEQUENCE [LARGE SCALE GENOMIC DNA]</scope>
    <source>
        <strain evidence="7">JCM 17771 / P3M-2</strain>
    </source>
</reference>
<name>I6YUU7_MELRP</name>
<keyword evidence="2 4" id="KW-0479">Metal-binding</keyword>
<dbReference type="OrthoDB" id="955119at2"/>
<dbReference type="KEGG" id="mro:MROS_1103"/>
<organism evidence="6 7">
    <name type="scientific">Melioribacter roseus (strain DSM 23840 / JCM 17771 / VKM B-2668 / P3M-2)</name>
    <dbReference type="NCBI Taxonomy" id="1191523"/>
    <lineage>
        <taxon>Bacteria</taxon>
        <taxon>Pseudomonadati</taxon>
        <taxon>Ignavibacteriota</taxon>
        <taxon>Ignavibacteria</taxon>
        <taxon>Ignavibacteriales</taxon>
        <taxon>Melioribacteraceae</taxon>
        <taxon>Melioribacter</taxon>
    </lineage>
</organism>
<keyword evidence="3 4" id="KW-0408">Iron</keyword>
<gene>
    <name evidence="6" type="ordered locus">MROS_1103</name>
</gene>
<dbReference type="Pfam" id="PF00034">
    <property type="entry name" value="Cytochrom_C"/>
    <property type="match status" value="1"/>
</dbReference>
<dbReference type="STRING" id="1191523.MROS_1103"/>
<keyword evidence="1 4" id="KW-0349">Heme</keyword>
<dbReference type="GO" id="GO:0046872">
    <property type="term" value="F:metal ion binding"/>
    <property type="evidence" value="ECO:0007669"/>
    <property type="project" value="UniProtKB-KW"/>
</dbReference>
<feature type="domain" description="Cytochrome c" evidence="5">
    <location>
        <begin position="65"/>
        <end position="154"/>
    </location>
</feature>
<dbReference type="GO" id="GO:0020037">
    <property type="term" value="F:heme binding"/>
    <property type="evidence" value="ECO:0007669"/>
    <property type="project" value="InterPro"/>
</dbReference>
<sequence length="155" mass="17407">MKKTIVAFLTTVLIFTACSSEEGDKPSGRANEKLAAKFGLTVFEYENGIGPIKEKLNIPAEIDQIMAQSGKEIFDAKCTQCHKINERYTGPALGDVTKRRSPEYIMNMILNPTEMTQKHPEAKKLLGLYATQMTFQNVSKEDARKILEYLRSVSN</sequence>
<dbReference type="EMBL" id="CP003557">
    <property type="protein sequence ID" value="AFN74342.1"/>
    <property type="molecule type" value="Genomic_DNA"/>
</dbReference>
<evidence type="ECO:0000256" key="1">
    <source>
        <dbReference type="ARBA" id="ARBA00022617"/>
    </source>
</evidence>
<evidence type="ECO:0000313" key="7">
    <source>
        <dbReference type="Proteomes" id="UP000009011"/>
    </source>
</evidence>
<evidence type="ECO:0000259" key="5">
    <source>
        <dbReference type="PROSITE" id="PS51007"/>
    </source>
</evidence>
<dbReference type="PROSITE" id="PS51007">
    <property type="entry name" value="CYTC"/>
    <property type="match status" value="1"/>
</dbReference>
<dbReference type="GO" id="GO:0009055">
    <property type="term" value="F:electron transfer activity"/>
    <property type="evidence" value="ECO:0007669"/>
    <property type="project" value="InterPro"/>
</dbReference>